<dbReference type="EMBL" id="EQ991653">
    <property type="protein sequence ID" value="EEF22672.1"/>
    <property type="molecule type" value="Genomic_DNA"/>
</dbReference>
<dbReference type="GO" id="GO:0022857">
    <property type="term" value="F:transmembrane transporter activity"/>
    <property type="evidence" value="ECO:0007669"/>
    <property type="project" value="InterPro"/>
</dbReference>
<dbReference type="PANTHER" id="PTHR11662:SF399">
    <property type="entry name" value="FI19708P1-RELATED"/>
    <property type="match status" value="1"/>
</dbReference>
<dbReference type="InterPro" id="IPR011701">
    <property type="entry name" value="MFS"/>
</dbReference>
<evidence type="ECO:0000313" key="8">
    <source>
        <dbReference type="Proteomes" id="UP000008311"/>
    </source>
</evidence>
<proteinExistence type="inferred from homology"/>
<feature type="transmembrane region" description="Helical" evidence="6">
    <location>
        <begin position="201"/>
        <end position="218"/>
    </location>
</feature>
<feature type="transmembrane region" description="Helical" evidence="6">
    <location>
        <begin position="132"/>
        <end position="155"/>
    </location>
</feature>
<dbReference type="Gene3D" id="1.20.1250.20">
    <property type="entry name" value="MFS general substrate transporter like domains"/>
    <property type="match status" value="1"/>
</dbReference>
<dbReference type="PANTHER" id="PTHR11662">
    <property type="entry name" value="SOLUTE CARRIER FAMILY 17"/>
    <property type="match status" value="1"/>
</dbReference>
<dbReference type="InterPro" id="IPR036259">
    <property type="entry name" value="MFS_trans_sf"/>
</dbReference>
<comment type="subcellular location">
    <subcellularLocation>
        <location evidence="1">Membrane</location>
        <topology evidence="1">Multi-pass membrane protein</topology>
    </subcellularLocation>
</comment>
<feature type="transmembrane region" description="Helical" evidence="6">
    <location>
        <begin position="100"/>
        <end position="120"/>
    </location>
</feature>
<evidence type="ECO:0000256" key="5">
    <source>
        <dbReference type="ARBA" id="ARBA00024362"/>
    </source>
</evidence>
<feature type="transmembrane region" description="Helical" evidence="6">
    <location>
        <begin position="162"/>
        <end position="181"/>
    </location>
</feature>
<dbReference type="SUPFAM" id="SSF103473">
    <property type="entry name" value="MFS general substrate transporter"/>
    <property type="match status" value="1"/>
</dbReference>
<sequence length="268" mass="29121">MVFYGFGALGIVFGAFWWLGYRDTPARHPLITQAEADYIAAGQQCEESMGKGVLVRCFRQPRFWIFGMQYFLLVLIQSFYTTWLPTYLMRARGLSLKAMGMYASLPWIAVFLAVFVAGYVCDQLLKRTSSVYWARTPVAMGGFVLSALALVAASLASTMSAVIGLLCLSFAAVGFVQVVVWSATQDLGHAFTGVTSGWTNLWGALSNVAGPLTLAFIVKRTHSWDSGLIMIGAAAACGALLWAFVHPERPLLLPAMDKASNTTTTTEA</sequence>
<keyword evidence="4 6" id="KW-0472">Membrane</keyword>
<feature type="transmembrane region" description="Helical" evidence="6">
    <location>
        <begin position="63"/>
        <end position="88"/>
    </location>
</feature>
<dbReference type="eggNOG" id="KOG2532">
    <property type="taxonomic scope" value="Eukaryota"/>
</dbReference>
<evidence type="ECO:0000313" key="7">
    <source>
        <dbReference type="EMBL" id="EEF22672.1"/>
    </source>
</evidence>
<comment type="similarity">
    <text evidence="5">Belongs to the major facilitator superfamily. Sodium/anion cotransporter (TC 2.A.1.14) family.</text>
</comment>
<keyword evidence="8" id="KW-1185">Reference proteome</keyword>
<protein>
    <submittedName>
        <fullName evidence="7">Glucarate, hexuronate transporter, putative</fullName>
    </submittedName>
</protein>
<dbReference type="InParanoid" id="B9TN92"/>
<dbReference type="Proteomes" id="UP000008311">
    <property type="component" value="Unassembled WGS sequence"/>
</dbReference>
<dbReference type="GO" id="GO:0016020">
    <property type="term" value="C:membrane"/>
    <property type="evidence" value="ECO:0007669"/>
    <property type="project" value="UniProtKB-SubCell"/>
</dbReference>
<dbReference type="Pfam" id="PF07690">
    <property type="entry name" value="MFS_1"/>
    <property type="match status" value="1"/>
</dbReference>
<evidence type="ECO:0000256" key="2">
    <source>
        <dbReference type="ARBA" id="ARBA00022692"/>
    </source>
</evidence>
<name>B9TN92_RICCO</name>
<evidence type="ECO:0000256" key="1">
    <source>
        <dbReference type="ARBA" id="ARBA00004141"/>
    </source>
</evidence>
<reference evidence="8" key="1">
    <citation type="journal article" date="2010" name="Nat. Biotechnol.">
        <title>Draft genome sequence of the oilseed species Ricinus communis.</title>
        <authorList>
            <person name="Chan A.P."/>
            <person name="Crabtree J."/>
            <person name="Zhao Q."/>
            <person name="Lorenzi H."/>
            <person name="Orvis J."/>
            <person name="Puiu D."/>
            <person name="Melake-Berhan A."/>
            <person name="Jones K.M."/>
            <person name="Redman J."/>
            <person name="Chen G."/>
            <person name="Cahoon E.B."/>
            <person name="Gedil M."/>
            <person name="Stanke M."/>
            <person name="Haas B.J."/>
            <person name="Wortman J.R."/>
            <person name="Fraser-Liggett C.M."/>
            <person name="Ravel J."/>
            <person name="Rabinowicz P.D."/>
        </authorList>
    </citation>
    <scope>NUCLEOTIDE SEQUENCE [LARGE SCALE GENOMIC DNA]</scope>
    <source>
        <strain evidence="8">cv. Hale</strain>
    </source>
</reference>
<evidence type="ECO:0000256" key="4">
    <source>
        <dbReference type="ARBA" id="ARBA00023136"/>
    </source>
</evidence>
<evidence type="ECO:0000256" key="3">
    <source>
        <dbReference type="ARBA" id="ARBA00022989"/>
    </source>
</evidence>
<evidence type="ECO:0000256" key="6">
    <source>
        <dbReference type="SAM" id="Phobius"/>
    </source>
</evidence>
<keyword evidence="3 6" id="KW-1133">Transmembrane helix</keyword>
<dbReference type="InterPro" id="IPR050382">
    <property type="entry name" value="MFS_Na/Anion_cotransporter"/>
</dbReference>
<dbReference type="AlphaFoldDB" id="B9TN92"/>
<feature type="non-terminal residue" evidence="7">
    <location>
        <position position="268"/>
    </location>
</feature>
<organism evidence="7 8">
    <name type="scientific">Ricinus communis</name>
    <name type="common">Castor bean</name>
    <dbReference type="NCBI Taxonomy" id="3988"/>
    <lineage>
        <taxon>Eukaryota</taxon>
        <taxon>Viridiplantae</taxon>
        <taxon>Streptophyta</taxon>
        <taxon>Embryophyta</taxon>
        <taxon>Tracheophyta</taxon>
        <taxon>Spermatophyta</taxon>
        <taxon>Magnoliopsida</taxon>
        <taxon>eudicotyledons</taxon>
        <taxon>Gunneridae</taxon>
        <taxon>Pentapetalae</taxon>
        <taxon>rosids</taxon>
        <taxon>fabids</taxon>
        <taxon>Malpighiales</taxon>
        <taxon>Euphorbiaceae</taxon>
        <taxon>Acalyphoideae</taxon>
        <taxon>Acalypheae</taxon>
        <taxon>Ricinus</taxon>
    </lineage>
</organism>
<feature type="transmembrane region" description="Helical" evidence="6">
    <location>
        <begin position="227"/>
        <end position="245"/>
    </location>
</feature>
<gene>
    <name evidence="7" type="ORF">RCOM_2139180</name>
</gene>
<keyword evidence="2 6" id="KW-0812">Transmembrane</keyword>
<accession>B9TN92</accession>